<gene>
    <name evidence="1" type="ORF">AX13_05850</name>
</gene>
<reference evidence="1 2" key="1">
    <citation type="submission" date="2014-01" db="EMBL/GenBank/DDBJ databases">
        <title>Interspecies Systems Biology Uncovers Metabolites Affecting C. elegans Gene Expression and Life History Traits.</title>
        <authorList>
            <person name="Watson E."/>
            <person name="Macneil L.T."/>
            <person name="Ritter A.D."/>
            <person name="Yilmaz L.S."/>
            <person name="Rosebrock A.P."/>
            <person name="Caudy A.A."/>
            <person name="Walhout A.J."/>
        </authorList>
    </citation>
    <scope>NUCLEOTIDE SEQUENCE [LARGE SCALE GENOMIC DNA]</scope>
    <source>
        <strain evidence="1 2">DA1877</strain>
    </source>
</reference>
<dbReference type="AlphaFoldDB" id="A0A014NIR2"/>
<organism evidence="1 2">
    <name type="scientific">Comamonas aquatica DA1877</name>
    <dbReference type="NCBI Taxonomy" id="1457173"/>
    <lineage>
        <taxon>Bacteria</taxon>
        <taxon>Pseudomonadati</taxon>
        <taxon>Pseudomonadota</taxon>
        <taxon>Betaproteobacteria</taxon>
        <taxon>Burkholderiales</taxon>
        <taxon>Comamonadaceae</taxon>
        <taxon>Comamonas</taxon>
    </lineage>
</organism>
<protein>
    <submittedName>
        <fullName evidence="1">Uncharacterized protein</fullName>
    </submittedName>
</protein>
<dbReference type="EMBL" id="JBOK01000018">
    <property type="protein sequence ID" value="EXU79278.1"/>
    <property type="molecule type" value="Genomic_DNA"/>
</dbReference>
<accession>A0A014NIR2</accession>
<evidence type="ECO:0000313" key="1">
    <source>
        <dbReference type="EMBL" id="EXU79278.1"/>
    </source>
</evidence>
<dbReference type="RefSeq" id="WP_043385659.1">
    <property type="nucleotide sequence ID" value="NZ_JBOK01000018.1"/>
</dbReference>
<name>A0A014NIR2_9BURK</name>
<sequence length="78" mass="8467">MTSSPAPINLDKLRNAVQRFGRMSFTTSQLAADYHRGDESLSAPETALFDELLRRHAPLLGITPQPSSAGGDTVWLAL</sequence>
<comment type="caution">
    <text evidence="1">The sequence shown here is derived from an EMBL/GenBank/DDBJ whole genome shotgun (WGS) entry which is preliminary data.</text>
</comment>
<dbReference type="Proteomes" id="UP000020766">
    <property type="component" value="Unassembled WGS sequence"/>
</dbReference>
<evidence type="ECO:0000313" key="2">
    <source>
        <dbReference type="Proteomes" id="UP000020766"/>
    </source>
</evidence>
<dbReference type="PATRIC" id="fig|1457173.3.peg.2851"/>
<proteinExistence type="predicted"/>
<keyword evidence="2" id="KW-1185">Reference proteome</keyword>